<protein>
    <recommendedName>
        <fullName evidence="3">Pentatricopeptide repeat-containing protein</fullName>
    </recommendedName>
</protein>
<organism evidence="1 2">
    <name type="scientific">Quercus rubra</name>
    <name type="common">Northern red oak</name>
    <name type="synonym">Quercus borealis</name>
    <dbReference type="NCBI Taxonomy" id="3512"/>
    <lineage>
        <taxon>Eukaryota</taxon>
        <taxon>Viridiplantae</taxon>
        <taxon>Streptophyta</taxon>
        <taxon>Embryophyta</taxon>
        <taxon>Tracheophyta</taxon>
        <taxon>Spermatophyta</taxon>
        <taxon>Magnoliopsida</taxon>
        <taxon>eudicotyledons</taxon>
        <taxon>Gunneridae</taxon>
        <taxon>Pentapetalae</taxon>
        <taxon>rosids</taxon>
        <taxon>fabids</taxon>
        <taxon>Fagales</taxon>
        <taxon>Fagaceae</taxon>
        <taxon>Quercus</taxon>
    </lineage>
</organism>
<dbReference type="AlphaFoldDB" id="A0AAN7J496"/>
<dbReference type="Proteomes" id="UP001324115">
    <property type="component" value="Unassembled WGS sequence"/>
</dbReference>
<evidence type="ECO:0000313" key="2">
    <source>
        <dbReference type="Proteomes" id="UP001324115"/>
    </source>
</evidence>
<gene>
    <name evidence="1" type="ORF">RGQ29_015198</name>
</gene>
<keyword evidence="2" id="KW-1185">Reference proteome</keyword>
<sequence>MNDTDKKSGKGEENCEGVTFERMVEKCFTCRLRPFPSIVDFNQLLGAIARMKHYSEVINQIRDMESLGIAPNIFGWNSSR</sequence>
<name>A0AAN7J496_QUERU</name>
<comment type="caution">
    <text evidence="1">The sequence shown here is derived from an EMBL/GenBank/DDBJ whole genome shotgun (WGS) entry which is preliminary data.</text>
</comment>
<evidence type="ECO:0000313" key="1">
    <source>
        <dbReference type="EMBL" id="KAK4597565.1"/>
    </source>
</evidence>
<accession>A0AAN7J496</accession>
<dbReference type="EMBL" id="JAXUIC010000003">
    <property type="protein sequence ID" value="KAK4597565.1"/>
    <property type="molecule type" value="Genomic_DNA"/>
</dbReference>
<evidence type="ECO:0008006" key="3">
    <source>
        <dbReference type="Google" id="ProtNLM"/>
    </source>
</evidence>
<proteinExistence type="predicted"/>
<reference evidence="1 2" key="1">
    <citation type="journal article" date="2023" name="G3 (Bethesda)">
        <title>A haplotype-resolved chromosome-scale genome for Quercus rubra L. provides insights into the genetics of adaptive traits for red oak species.</title>
        <authorList>
            <person name="Kapoor B."/>
            <person name="Jenkins J."/>
            <person name="Schmutz J."/>
            <person name="Zhebentyayeva T."/>
            <person name="Kuelheim C."/>
            <person name="Coggeshall M."/>
            <person name="Heim C."/>
            <person name="Lasky J.R."/>
            <person name="Leites L."/>
            <person name="Islam-Faridi N."/>
            <person name="Romero-Severson J."/>
            <person name="DeLeo V.L."/>
            <person name="Lucas S.M."/>
            <person name="Lazic D."/>
            <person name="Gailing O."/>
            <person name="Carlson J."/>
            <person name="Staton M."/>
        </authorList>
    </citation>
    <scope>NUCLEOTIDE SEQUENCE [LARGE SCALE GENOMIC DNA]</scope>
    <source>
        <strain evidence="1">Pseudo-F2</strain>
    </source>
</reference>